<reference evidence="1 2" key="1">
    <citation type="journal article" date="2012" name="BMC Genomics">
        <title>Comparative genomic analysis of human infective Trypanosoma cruzi lineages with the bat-restricted subspecies T. cruzi marinkellei.</title>
        <authorList>
            <person name="Franzen O."/>
            <person name="Talavera-Lopez C."/>
            <person name="Ochaya S."/>
            <person name="Butler C.E."/>
            <person name="Messenger L.A."/>
            <person name="Lewis M.D."/>
            <person name="Llewellyn M.S."/>
            <person name="Marinkelle C.J."/>
            <person name="Tyler K.M."/>
            <person name="Miles M.A."/>
            <person name="Andersson B."/>
        </authorList>
    </citation>
    <scope>NUCLEOTIDE SEQUENCE [LARGE SCALE GENOMIC DNA]</scope>
    <source>
        <strain evidence="1 2">B7</strain>
    </source>
</reference>
<name>K2N5Z5_TRYCR</name>
<accession>K2N5Z5</accession>
<protein>
    <submittedName>
        <fullName evidence="1">Uncharacterized protein</fullName>
    </submittedName>
</protein>
<dbReference type="AlphaFoldDB" id="K2N5Z5"/>
<feature type="non-terminal residue" evidence="1">
    <location>
        <position position="40"/>
    </location>
</feature>
<gene>
    <name evidence="1" type="ORF">MOQ_006163</name>
</gene>
<evidence type="ECO:0000313" key="2">
    <source>
        <dbReference type="Proteomes" id="UP000007350"/>
    </source>
</evidence>
<comment type="caution">
    <text evidence="1">The sequence shown here is derived from an EMBL/GenBank/DDBJ whole genome shotgun (WGS) entry which is preliminary data.</text>
</comment>
<sequence length="40" mass="4719">MGVQFCFRSRKSVLTIYSWMCTQNRSFSLSLSLSLSNYIY</sequence>
<evidence type="ECO:0000313" key="1">
    <source>
        <dbReference type="EMBL" id="EKF30031.1"/>
    </source>
</evidence>
<keyword evidence="2" id="KW-1185">Reference proteome</keyword>
<dbReference type="EMBL" id="AHKC01012489">
    <property type="protein sequence ID" value="EKF30031.1"/>
    <property type="molecule type" value="Genomic_DNA"/>
</dbReference>
<organism evidence="1 2">
    <name type="scientific">Trypanosoma cruzi marinkellei</name>
    <dbReference type="NCBI Taxonomy" id="85056"/>
    <lineage>
        <taxon>Eukaryota</taxon>
        <taxon>Discoba</taxon>
        <taxon>Euglenozoa</taxon>
        <taxon>Kinetoplastea</taxon>
        <taxon>Metakinetoplastina</taxon>
        <taxon>Trypanosomatida</taxon>
        <taxon>Trypanosomatidae</taxon>
        <taxon>Trypanosoma</taxon>
        <taxon>Schizotrypanum</taxon>
    </lineage>
</organism>
<proteinExistence type="predicted"/>
<dbReference type="Proteomes" id="UP000007350">
    <property type="component" value="Unassembled WGS sequence"/>
</dbReference>